<dbReference type="GO" id="GO:0000976">
    <property type="term" value="F:transcription cis-regulatory region binding"/>
    <property type="evidence" value="ECO:0007669"/>
    <property type="project" value="TreeGrafter"/>
</dbReference>
<dbReference type="InterPro" id="IPR046335">
    <property type="entry name" value="LacI/GalR-like_sensor"/>
</dbReference>
<dbReference type="SUPFAM" id="SSF53822">
    <property type="entry name" value="Periplasmic binding protein-like I"/>
    <property type="match status" value="1"/>
</dbReference>
<gene>
    <name evidence="5" type="ORF">JHE00_23190</name>
</gene>
<dbReference type="RefSeq" id="WP_200321640.1">
    <property type="nucleotide sequence ID" value="NZ_JAENJH010000006.1"/>
</dbReference>
<comment type="caution">
    <text evidence="5">The sequence shown here is derived from an EMBL/GenBank/DDBJ whole genome shotgun (WGS) entry which is preliminary data.</text>
</comment>
<keyword evidence="6" id="KW-1185">Reference proteome</keyword>
<dbReference type="SUPFAM" id="SSF47413">
    <property type="entry name" value="lambda repressor-like DNA-binding domains"/>
    <property type="match status" value="1"/>
</dbReference>
<dbReference type="InterPro" id="IPR028082">
    <property type="entry name" value="Peripla_BP_I"/>
</dbReference>
<dbReference type="GO" id="GO:0003700">
    <property type="term" value="F:DNA-binding transcription factor activity"/>
    <property type="evidence" value="ECO:0007669"/>
    <property type="project" value="TreeGrafter"/>
</dbReference>
<protein>
    <submittedName>
        <fullName evidence="5">LacI family DNA-binding transcriptional regulator</fullName>
    </submittedName>
</protein>
<dbReference type="EMBL" id="JAENJH010000006">
    <property type="protein sequence ID" value="MBK1787237.1"/>
    <property type="molecule type" value="Genomic_DNA"/>
</dbReference>
<dbReference type="Pfam" id="PF13377">
    <property type="entry name" value="Peripla_BP_3"/>
    <property type="match status" value="1"/>
</dbReference>
<dbReference type="CDD" id="cd06278">
    <property type="entry name" value="PBP1_LacI-like"/>
    <property type="match status" value="1"/>
</dbReference>
<dbReference type="InterPro" id="IPR000843">
    <property type="entry name" value="HTH_LacI"/>
</dbReference>
<dbReference type="PANTHER" id="PTHR30146">
    <property type="entry name" value="LACI-RELATED TRANSCRIPTIONAL REPRESSOR"/>
    <property type="match status" value="1"/>
</dbReference>
<dbReference type="AlphaFoldDB" id="A0A934QS51"/>
<evidence type="ECO:0000256" key="1">
    <source>
        <dbReference type="ARBA" id="ARBA00023015"/>
    </source>
</evidence>
<reference evidence="5" key="1">
    <citation type="submission" date="2020-12" db="EMBL/GenBank/DDBJ databases">
        <title>Prauserella sp. ASG 168, a novel actinomycete isolated from cave rock.</title>
        <authorList>
            <person name="Suriyachadkun C."/>
        </authorList>
    </citation>
    <scope>NUCLEOTIDE SEQUENCE</scope>
    <source>
        <strain evidence="5">ASG 168</strain>
    </source>
</reference>
<dbReference type="Gene3D" id="1.10.260.40">
    <property type="entry name" value="lambda repressor-like DNA-binding domains"/>
    <property type="match status" value="1"/>
</dbReference>
<dbReference type="PROSITE" id="PS50932">
    <property type="entry name" value="HTH_LACI_2"/>
    <property type="match status" value="1"/>
</dbReference>
<sequence length="330" mass="35615">MVTSRDVAHAAHVSQATVSRVLNGNTRVAPEARERVLRALDELGYVPNASAKAMRTARAGAVGIVASEMLNPYFPRLLDALTREARERDLTVLLWNDDDPAAPMAQAGVKSGAVDAVIFAAAKQETTGVDQLASRGVPVMLVNRADPGNPVDQVTSDHEGSGYAAAAYFLDRGRDDLATVFGPRDTFASPARERGFRRCLAERGVEVATRRWFVGTTSYEHGWASATALLESGTLPSAVFCSADLIAFGVISALRRGGVRVPEDVWVMGNDGLPMSEWDPFDLTTHRQPIEEIAKQGMDRLVARMAGEHGEPRRIMIPTELIVRGSTAHA</sequence>
<accession>A0A934QS51</accession>
<keyword evidence="1" id="KW-0805">Transcription regulation</keyword>
<dbReference type="Pfam" id="PF00356">
    <property type="entry name" value="LacI"/>
    <property type="match status" value="1"/>
</dbReference>
<evidence type="ECO:0000313" key="6">
    <source>
        <dbReference type="Proteomes" id="UP000635245"/>
    </source>
</evidence>
<evidence type="ECO:0000256" key="2">
    <source>
        <dbReference type="ARBA" id="ARBA00023125"/>
    </source>
</evidence>
<organism evidence="5 6">
    <name type="scientific">Prauserella cavernicola</name>
    <dbReference type="NCBI Taxonomy" id="2800127"/>
    <lineage>
        <taxon>Bacteria</taxon>
        <taxon>Bacillati</taxon>
        <taxon>Actinomycetota</taxon>
        <taxon>Actinomycetes</taxon>
        <taxon>Pseudonocardiales</taxon>
        <taxon>Pseudonocardiaceae</taxon>
        <taxon>Prauserella</taxon>
    </lineage>
</organism>
<keyword evidence="2 5" id="KW-0238">DNA-binding</keyword>
<name>A0A934QS51_9PSEU</name>
<dbReference type="PANTHER" id="PTHR30146:SF109">
    <property type="entry name" value="HTH-TYPE TRANSCRIPTIONAL REGULATOR GALS"/>
    <property type="match status" value="1"/>
</dbReference>
<proteinExistence type="predicted"/>
<dbReference type="CDD" id="cd01392">
    <property type="entry name" value="HTH_LacI"/>
    <property type="match status" value="1"/>
</dbReference>
<evidence type="ECO:0000313" key="5">
    <source>
        <dbReference type="EMBL" id="MBK1787237.1"/>
    </source>
</evidence>
<evidence type="ECO:0000256" key="3">
    <source>
        <dbReference type="ARBA" id="ARBA00023163"/>
    </source>
</evidence>
<dbReference type="Gene3D" id="3.40.50.2300">
    <property type="match status" value="2"/>
</dbReference>
<dbReference type="SMART" id="SM00354">
    <property type="entry name" value="HTH_LACI"/>
    <property type="match status" value="1"/>
</dbReference>
<dbReference type="InterPro" id="IPR010982">
    <property type="entry name" value="Lambda_DNA-bd_dom_sf"/>
</dbReference>
<evidence type="ECO:0000259" key="4">
    <source>
        <dbReference type="PROSITE" id="PS50932"/>
    </source>
</evidence>
<dbReference type="Proteomes" id="UP000635245">
    <property type="component" value="Unassembled WGS sequence"/>
</dbReference>
<keyword evidence="3" id="KW-0804">Transcription</keyword>
<feature type="domain" description="HTH lacI-type" evidence="4">
    <location>
        <begin position="2"/>
        <end position="56"/>
    </location>
</feature>